<accession>A0A6A6EGJ6</accession>
<keyword evidence="10" id="KW-1185">Reference proteome</keyword>
<evidence type="ECO:0000256" key="5">
    <source>
        <dbReference type="ARBA" id="ARBA00023180"/>
    </source>
</evidence>
<proteinExistence type="inferred from homology"/>
<evidence type="ECO:0000256" key="1">
    <source>
        <dbReference type="ARBA" id="ARBA00006089"/>
    </source>
</evidence>
<dbReference type="InterPro" id="IPR010255">
    <property type="entry name" value="Haem_peroxidase_sf"/>
</dbReference>
<feature type="binding site" evidence="6">
    <location>
        <position position="65"/>
    </location>
    <ligand>
        <name>Ca(2+)</name>
        <dbReference type="ChEBI" id="CHEBI:29108"/>
        <label>2</label>
    </ligand>
</feature>
<reference evidence="9" key="1">
    <citation type="journal article" date="2020" name="Stud. Mycol.">
        <title>101 Dothideomycetes genomes: a test case for predicting lifestyles and emergence of pathogens.</title>
        <authorList>
            <person name="Haridas S."/>
            <person name="Albert R."/>
            <person name="Binder M."/>
            <person name="Bloem J."/>
            <person name="Labutti K."/>
            <person name="Salamov A."/>
            <person name="Andreopoulos B."/>
            <person name="Baker S."/>
            <person name="Barry K."/>
            <person name="Bills G."/>
            <person name="Bluhm B."/>
            <person name="Cannon C."/>
            <person name="Castanera R."/>
            <person name="Culley D."/>
            <person name="Daum C."/>
            <person name="Ezra D."/>
            <person name="Gonzalez J."/>
            <person name="Henrissat B."/>
            <person name="Kuo A."/>
            <person name="Liang C."/>
            <person name="Lipzen A."/>
            <person name="Lutzoni F."/>
            <person name="Magnuson J."/>
            <person name="Mondo S."/>
            <person name="Nolan M."/>
            <person name="Ohm R."/>
            <person name="Pangilinan J."/>
            <person name="Park H.-J."/>
            <person name="Ramirez L."/>
            <person name="Alfaro M."/>
            <person name="Sun H."/>
            <person name="Tritt A."/>
            <person name="Yoshinaga Y."/>
            <person name="Zwiers L.-H."/>
            <person name="Turgeon B."/>
            <person name="Goodwin S."/>
            <person name="Spatafora J."/>
            <person name="Crous P."/>
            <person name="Grigoriev I."/>
        </authorList>
    </citation>
    <scope>NUCLEOTIDE SEQUENCE</scope>
    <source>
        <strain evidence="9">CBS 207.26</strain>
    </source>
</reference>
<keyword evidence="6 7" id="KW-0479">Metal-binding</keyword>
<keyword evidence="4 7" id="KW-0560">Oxidoreductase</keyword>
<dbReference type="InterPro" id="IPR002016">
    <property type="entry name" value="Haem_peroxidase"/>
</dbReference>
<feature type="binding site" evidence="6">
    <location>
        <position position="89"/>
    </location>
    <ligand>
        <name>Ca(2+)</name>
        <dbReference type="ChEBI" id="CHEBI:29108"/>
        <label>2</label>
    </ligand>
</feature>
<feature type="domain" description="Plant heme peroxidase family profile" evidence="8">
    <location>
        <begin position="4"/>
        <end position="120"/>
    </location>
</feature>
<evidence type="ECO:0000313" key="10">
    <source>
        <dbReference type="Proteomes" id="UP000800200"/>
    </source>
</evidence>
<comment type="cofactor">
    <cofactor evidence="6 7">
        <name>Ca(2+)</name>
        <dbReference type="ChEBI" id="CHEBI:29108"/>
    </cofactor>
    <text evidence="6 7">Binds 2 calcium ions per subunit.</text>
</comment>
<keyword evidence="6 7" id="KW-0106">Calcium</keyword>
<dbReference type="Gene3D" id="1.10.420.10">
    <property type="entry name" value="Peroxidase, domain 2"/>
    <property type="match status" value="1"/>
</dbReference>
<feature type="binding site" evidence="6">
    <location>
        <position position="82"/>
    </location>
    <ligand>
        <name>Ca(2+)</name>
        <dbReference type="ChEBI" id="CHEBI:29108"/>
        <label>2</label>
    </ligand>
</feature>
<dbReference type="Proteomes" id="UP000800200">
    <property type="component" value="Unassembled WGS sequence"/>
</dbReference>
<evidence type="ECO:0000256" key="4">
    <source>
        <dbReference type="ARBA" id="ARBA00023002"/>
    </source>
</evidence>
<evidence type="ECO:0000256" key="7">
    <source>
        <dbReference type="RuleBase" id="RU363051"/>
    </source>
</evidence>
<evidence type="ECO:0000256" key="3">
    <source>
        <dbReference type="ARBA" id="ARBA00022617"/>
    </source>
</evidence>
<keyword evidence="3" id="KW-0408">Iron</keyword>
<dbReference type="OrthoDB" id="2113341at2759"/>
<feature type="binding site" evidence="6">
    <location>
        <position position="84"/>
    </location>
    <ligand>
        <name>Ca(2+)</name>
        <dbReference type="ChEBI" id="CHEBI:29108"/>
        <label>2</label>
    </ligand>
</feature>
<dbReference type="PRINTS" id="PR00462">
    <property type="entry name" value="LIGNINASE"/>
</dbReference>
<evidence type="ECO:0000256" key="2">
    <source>
        <dbReference type="ARBA" id="ARBA00022559"/>
    </source>
</evidence>
<sequence>MAIQAVIMCPLGTRIRFFAGRKDSSQPALDGLLPGVNDSADKLIRLFEDKTILPHDLVALLGAPSTSQQFFVEPKCRGAPQDGTLGVRDTLFYNQTRGMGQLPKKVFLFPSDLVISQDPRVNAE</sequence>
<dbReference type="GO" id="GO:0034599">
    <property type="term" value="P:cellular response to oxidative stress"/>
    <property type="evidence" value="ECO:0007669"/>
    <property type="project" value="InterPro"/>
</dbReference>
<dbReference type="GO" id="GO:0004601">
    <property type="term" value="F:peroxidase activity"/>
    <property type="evidence" value="ECO:0007669"/>
    <property type="project" value="UniProtKB-KW"/>
</dbReference>
<keyword evidence="5" id="KW-0325">Glycoprotein</keyword>
<gene>
    <name evidence="9" type="ORF">K469DRAFT_720163</name>
</gene>
<dbReference type="Pfam" id="PF00141">
    <property type="entry name" value="peroxidase"/>
    <property type="match status" value="1"/>
</dbReference>
<dbReference type="InterPro" id="IPR044831">
    <property type="entry name" value="Ccp1-like"/>
</dbReference>
<dbReference type="PANTHER" id="PTHR31356">
    <property type="entry name" value="THYLAKOID LUMENAL 29 KDA PROTEIN, CHLOROPLASTIC-RELATED"/>
    <property type="match status" value="1"/>
</dbReference>
<evidence type="ECO:0000313" key="9">
    <source>
        <dbReference type="EMBL" id="KAF2191177.1"/>
    </source>
</evidence>
<dbReference type="GO" id="GO:0000302">
    <property type="term" value="P:response to reactive oxygen species"/>
    <property type="evidence" value="ECO:0007669"/>
    <property type="project" value="TreeGrafter"/>
</dbReference>
<dbReference type="SUPFAM" id="SSF48113">
    <property type="entry name" value="Heme-dependent peroxidases"/>
    <property type="match status" value="1"/>
</dbReference>
<dbReference type="EMBL" id="ML994617">
    <property type="protein sequence ID" value="KAF2191177.1"/>
    <property type="molecule type" value="Genomic_DNA"/>
</dbReference>
<dbReference type="InterPro" id="IPR001621">
    <property type="entry name" value="Ligninase"/>
</dbReference>
<dbReference type="GO" id="GO:0042744">
    <property type="term" value="P:hydrogen peroxide catabolic process"/>
    <property type="evidence" value="ECO:0007669"/>
    <property type="project" value="TreeGrafter"/>
</dbReference>
<dbReference type="GO" id="GO:0020037">
    <property type="term" value="F:heme binding"/>
    <property type="evidence" value="ECO:0007669"/>
    <property type="project" value="UniProtKB-UniRule"/>
</dbReference>
<dbReference type="EC" id="1.11.1.-" evidence="7"/>
<name>A0A6A6EGJ6_9PEZI</name>
<dbReference type="AlphaFoldDB" id="A0A6A6EGJ6"/>
<dbReference type="GO" id="GO:0046872">
    <property type="term" value="F:metal ion binding"/>
    <property type="evidence" value="ECO:0007669"/>
    <property type="project" value="UniProtKB-UniRule"/>
</dbReference>
<organism evidence="9 10">
    <name type="scientific">Zopfia rhizophila CBS 207.26</name>
    <dbReference type="NCBI Taxonomy" id="1314779"/>
    <lineage>
        <taxon>Eukaryota</taxon>
        <taxon>Fungi</taxon>
        <taxon>Dikarya</taxon>
        <taxon>Ascomycota</taxon>
        <taxon>Pezizomycotina</taxon>
        <taxon>Dothideomycetes</taxon>
        <taxon>Dothideomycetes incertae sedis</taxon>
        <taxon>Zopfiaceae</taxon>
        <taxon>Zopfia</taxon>
    </lineage>
</organism>
<evidence type="ECO:0000256" key="6">
    <source>
        <dbReference type="PIRSR" id="PIRSR601621-2"/>
    </source>
</evidence>
<keyword evidence="3" id="KW-0349">Heme</keyword>
<evidence type="ECO:0000259" key="8">
    <source>
        <dbReference type="Pfam" id="PF00141"/>
    </source>
</evidence>
<keyword evidence="2 7" id="KW-0575">Peroxidase</keyword>
<comment type="similarity">
    <text evidence="1 7">Belongs to the peroxidase family. Ligninase subfamily.</text>
</comment>
<protein>
    <recommendedName>
        <fullName evidence="7">Peroxidase</fullName>
        <ecNumber evidence="7">1.11.1.-</ecNumber>
    </recommendedName>
</protein>
<dbReference type="PANTHER" id="PTHR31356:SF66">
    <property type="entry name" value="CATALASE-PEROXIDASE"/>
    <property type="match status" value="1"/>
</dbReference>